<protein>
    <submittedName>
        <fullName evidence="1">Uncharacterized protein</fullName>
    </submittedName>
</protein>
<evidence type="ECO:0000313" key="2">
    <source>
        <dbReference type="Proteomes" id="UP000265618"/>
    </source>
</evidence>
<gene>
    <name evidence="1" type="ORF">KIPB_009455</name>
</gene>
<name>A0A391NP74_9EUKA</name>
<accession>A0A391NP74</accession>
<sequence length="56" mass="6181">MEKEQIRGYSCTLEDAPRHRSLYLSNTGAFHTIMKVSALCNPIAGCAINPQSVEVE</sequence>
<reference evidence="1 2" key="1">
    <citation type="journal article" date="2018" name="PLoS ONE">
        <title>The draft genome of Kipferlia bialata reveals reductive genome evolution in fornicate parasites.</title>
        <authorList>
            <person name="Tanifuji G."/>
            <person name="Takabayashi S."/>
            <person name="Kume K."/>
            <person name="Takagi M."/>
            <person name="Nakayama T."/>
            <person name="Kamikawa R."/>
            <person name="Inagaki Y."/>
            <person name="Hashimoto T."/>
        </authorList>
    </citation>
    <scope>NUCLEOTIDE SEQUENCE [LARGE SCALE GENOMIC DNA]</scope>
    <source>
        <strain evidence="1">NY0173</strain>
    </source>
</reference>
<organism evidence="1 2">
    <name type="scientific">Kipferlia bialata</name>
    <dbReference type="NCBI Taxonomy" id="797122"/>
    <lineage>
        <taxon>Eukaryota</taxon>
        <taxon>Metamonada</taxon>
        <taxon>Carpediemonas-like organisms</taxon>
        <taxon>Kipferlia</taxon>
    </lineage>
</organism>
<dbReference type="EMBL" id="BDIP01003219">
    <property type="protein sequence ID" value="GCA63355.1"/>
    <property type="molecule type" value="Genomic_DNA"/>
</dbReference>
<keyword evidence="2" id="KW-1185">Reference proteome</keyword>
<feature type="non-terminal residue" evidence="1">
    <location>
        <position position="1"/>
    </location>
</feature>
<comment type="caution">
    <text evidence="1">The sequence shown here is derived from an EMBL/GenBank/DDBJ whole genome shotgun (WGS) entry which is preliminary data.</text>
</comment>
<dbReference type="AlphaFoldDB" id="A0A391NP74"/>
<dbReference type="Proteomes" id="UP000265618">
    <property type="component" value="Unassembled WGS sequence"/>
</dbReference>
<proteinExistence type="predicted"/>
<evidence type="ECO:0000313" key="1">
    <source>
        <dbReference type="EMBL" id="GCA63355.1"/>
    </source>
</evidence>